<dbReference type="Proteomes" id="UP001230807">
    <property type="component" value="Unassembled WGS sequence"/>
</dbReference>
<accession>A0ABT7MJZ5</accession>
<dbReference type="EMBL" id="JASWER010000001">
    <property type="protein sequence ID" value="MDL5375742.1"/>
    <property type="molecule type" value="Genomic_DNA"/>
</dbReference>
<dbReference type="RefSeq" id="WP_214832370.1">
    <property type="nucleotide sequence ID" value="NZ_CP183077.1"/>
</dbReference>
<dbReference type="InterPro" id="IPR021415">
    <property type="entry name" value="SAV0927-like"/>
</dbReference>
<dbReference type="Pfam" id="PF11256">
    <property type="entry name" value="SAV0927-like"/>
    <property type="match status" value="1"/>
</dbReference>
<sequence length="107" mass="12311">MAFDEELLYTVSETSRVRFTGIETETSRYDFGFVYTHQFMGKVLVVCMQTGQSALLDIHALEEPRQLYPMLGIALRDTDYVAEFLRLCLDESGQEQEQSPNSTLEKM</sequence>
<keyword evidence="2" id="KW-1185">Reference proteome</keyword>
<protein>
    <submittedName>
        <fullName evidence="1">DUF3055 domain-containing protein</fullName>
    </submittedName>
</protein>
<evidence type="ECO:0000313" key="1">
    <source>
        <dbReference type="EMBL" id="MDL5375742.1"/>
    </source>
</evidence>
<evidence type="ECO:0000313" key="2">
    <source>
        <dbReference type="Proteomes" id="UP001230807"/>
    </source>
</evidence>
<reference evidence="1 2" key="1">
    <citation type="submission" date="2023-06" db="EMBL/GenBank/DDBJ databases">
        <title>Influencing factors and mechanism of Cr(VI) reduction by facultative anaerobic Exiguobacterium sp. PY14.</title>
        <authorList>
            <person name="Zou L."/>
        </authorList>
    </citation>
    <scope>NUCLEOTIDE SEQUENCE [LARGE SCALE GENOMIC DNA]</scope>
    <source>
        <strain evidence="1 2">PY14</strain>
    </source>
</reference>
<organism evidence="1 2">
    <name type="scientific">Exiguobacterium mexicanum</name>
    <dbReference type="NCBI Taxonomy" id="340146"/>
    <lineage>
        <taxon>Bacteria</taxon>
        <taxon>Bacillati</taxon>
        <taxon>Bacillota</taxon>
        <taxon>Bacilli</taxon>
        <taxon>Bacillales</taxon>
        <taxon>Bacillales Family XII. Incertae Sedis</taxon>
        <taxon>Exiguobacterium</taxon>
    </lineage>
</organism>
<comment type="caution">
    <text evidence="1">The sequence shown here is derived from an EMBL/GenBank/DDBJ whole genome shotgun (WGS) entry which is preliminary data.</text>
</comment>
<name>A0ABT7MJZ5_9BACL</name>
<proteinExistence type="predicted"/>
<gene>
    <name evidence="1" type="ORF">QR695_01840</name>
</gene>